<dbReference type="Proteomes" id="UP000015344">
    <property type="component" value="Unassembled WGS sequence"/>
</dbReference>
<keyword evidence="4 9" id="KW-0055">Arginine biosynthesis</keyword>
<evidence type="ECO:0000259" key="11">
    <source>
        <dbReference type="Pfam" id="PF20979"/>
    </source>
</evidence>
<feature type="binding site" evidence="9">
    <location>
        <position position="150"/>
    </location>
    <ligand>
        <name>L-aspartate</name>
        <dbReference type="ChEBI" id="CHEBI:29991"/>
    </ligand>
</feature>
<dbReference type="GO" id="GO:0005524">
    <property type="term" value="F:ATP binding"/>
    <property type="evidence" value="ECO:0007669"/>
    <property type="project" value="UniProtKB-UniRule"/>
</dbReference>
<dbReference type="GO" id="GO:0005737">
    <property type="term" value="C:cytoplasm"/>
    <property type="evidence" value="ECO:0007669"/>
    <property type="project" value="UniProtKB-SubCell"/>
</dbReference>
<keyword evidence="8 9" id="KW-0067">ATP-binding</keyword>
<dbReference type="NCBIfam" id="TIGR00032">
    <property type="entry name" value="argG"/>
    <property type="match status" value="1"/>
</dbReference>
<evidence type="ECO:0000256" key="4">
    <source>
        <dbReference type="ARBA" id="ARBA00022571"/>
    </source>
</evidence>
<dbReference type="GO" id="GO:0000053">
    <property type="term" value="P:argininosuccinate metabolic process"/>
    <property type="evidence" value="ECO:0007669"/>
    <property type="project" value="TreeGrafter"/>
</dbReference>
<feature type="binding site" evidence="9">
    <location>
        <begin position="35"/>
        <end position="43"/>
    </location>
    <ligand>
        <name>ATP</name>
        <dbReference type="ChEBI" id="CHEBI:30616"/>
    </ligand>
</feature>
<sequence length="447" mass="48836">MNLIEFIKLIEFIEPHLYSILNGGVIVAKNKIVLAYSGGLDTSVILTWLKETYDAEIITFTADIGQKEELDGLEEKAIATGASKVYIDDLRAEFAQDFIFPMFQAGALYEGQYLLGTSIARPLIAKRMIEIARMEGATAIAHGATGKGNDQVRFELTAAALAPDIQVIAPWRSEQFRADFPGRAEMIAYAEKHGIPVQASAAKPYSMDRNLLHISFESGMLEDPWFDATADANKGMYVLSVSPEDAPNESELIELTFEQGNCTAVNGEALSPLQVMETLNELGGKHGIGRVDMVENRFVGMKSRGVYETPGGTILFTAHRIMESLTMDREVMHIRDSLIPKYSAAVYNGFWFAPERLAIQALVNESQKHVTGSVRLKLYKGNVMGAGVQSPVSLYNPDIATMEADPSQAYDQNDATGFIHLNALRLKVAAGVHGTKVHGASLQEAGV</sequence>
<evidence type="ECO:0000256" key="3">
    <source>
        <dbReference type="ARBA" id="ARBA00012286"/>
    </source>
</evidence>
<dbReference type="PROSITE" id="PS00565">
    <property type="entry name" value="ARGININOSUCCIN_SYN_2"/>
    <property type="match status" value="1"/>
</dbReference>
<evidence type="ECO:0000259" key="10">
    <source>
        <dbReference type="Pfam" id="PF00764"/>
    </source>
</evidence>
<feature type="binding site" evidence="9">
    <location>
        <position position="118"/>
    </location>
    <ligand>
        <name>L-citrulline</name>
        <dbReference type="ChEBI" id="CHEBI:57743"/>
    </ligand>
</feature>
<evidence type="ECO:0000256" key="1">
    <source>
        <dbReference type="ARBA" id="ARBA00004967"/>
    </source>
</evidence>
<dbReference type="InterPro" id="IPR001518">
    <property type="entry name" value="Arginosuc_synth"/>
</dbReference>
<dbReference type="SUPFAM" id="SSF69864">
    <property type="entry name" value="Argininosuccinate synthetase, C-terminal domain"/>
    <property type="match status" value="1"/>
</dbReference>
<feature type="binding site" evidence="9">
    <location>
        <position position="307"/>
    </location>
    <ligand>
        <name>L-citrulline</name>
        <dbReference type="ChEBI" id="CHEBI:57743"/>
    </ligand>
</feature>
<dbReference type="PATRIC" id="fig|1117108.3.peg.1403"/>
<feature type="binding site" evidence="9">
    <location>
        <position position="295"/>
    </location>
    <ligand>
        <name>L-citrulline</name>
        <dbReference type="ChEBI" id="CHEBI:57743"/>
    </ligand>
</feature>
<dbReference type="PANTHER" id="PTHR11587">
    <property type="entry name" value="ARGININOSUCCINATE SYNTHASE"/>
    <property type="match status" value="1"/>
</dbReference>
<feature type="binding site" evidence="9">
    <location>
        <position position="153"/>
    </location>
    <ligand>
        <name>L-citrulline</name>
        <dbReference type="ChEBI" id="CHEBI:57743"/>
    </ligand>
</feature>
<dbReference type="Gene3D" id="3.90.1260.10">
    <property type="entry name" value="Argininosuccinate synthetase, chain A, domain 2"/>
    <property type="match status" value="1"/>
</dbReference>
<dbReference type="UniPathway" id="UPA00068">
    <property type="reaction ID" value="UER00113"/>
</dbReference>
<proteinExistence type="inferred from homology"/>
<dbReference type="FunFam" id="3.40.50.620:FF:000019">
    <property type="entry name" value="Argininosuccinate synthase"/>
    <property type="match status" value="1"/>
</dbReference>
<dbReference type="Gene3D" id="3.40.50.620">
    <property type="entry name" value="HUPs"/>
    <property type="match status" value="1"/>
</dbReference>
<dbReference type="AlphaFoldDB" id="S9SUV1"/>
<evidence type="ECO:0000256" key="5">
    <source>
        <dbReference type="ARBA" id="ARBA00022598"/>
    </source>
</evidence>
<feature type="binding site" evidence="9">
    <location>
        <position position="113"/>
    </location>
    <ligand>
        <name>L-citrulline</name>
        <dbReference type="ChEBI" id="CHEBI:57743"/>
    </ligand>
</feature>
<comment type="caution">
    <text evidence="12">The sequence shown here is derived from an EMBL/GenBank/DDBJ whole genome shotgun (WGS) entry which is preliminary data.</text>
</comment>
<dbReference type="HAMAP" id="MF_00005">
    <property type="entry name" value="Arg_succ_synth_type1"/>
    <property type="match status" value="1"/>
</dbReference>
<feature type="binding site" evidence="9">
    <location>
        <position position="143"/>
    </location>
    <ligand>
        <name>ATP</name>
        <dbReference type="ChEBI" id="CHEBI:30616"/>
    </ligand>
</feature>
<dbReference type="EMBL" id="ATMT01000028">
    <property type="protein sequence ID" value="EPY07938.1"/>
    <property type="molecule type" value="Genomic_DNA"/>
</dbReference>
<evidence type="ECO:0000256" key="2">
    <source>
        <dbReference type="ARBA" id="ARBA00011881"/>
    </source>
</evidence>
<keyword evidence="9" id="KW-0963">Cytoplasm</keyword>
<dbReference type="CDD" id="cd01999">
    <property type="entry name" value="ASS"/>
    <property type="match status" value="1"/>
</dbReference>
<protein>
    <recommendedName>
        <fullName evidence="3 9">Argininosuccinate synthase</fullName>
        <ecNumber evidence="3 9">6.3.4.5</ecNumber>
    </recommendedName>
    <alternativeName>
        <fullName evidence="9">Citrulline--aspartate ligase</fullName>
    </alternativeName>
</protein>
<organism evidence="12 13">
    <name type="scientific">Paenibacillus alvei TS-15</name>
    <dbReference type="NCBI Taxonomy" id="1117108"/>
    <lineage>
        <taxon>Bacteria</taxon>
        <taxon>Bacillati</taxon>
        <taxon>Bacillota</taxon>
        <taxon>Bacilli</taxon>
        <taxon>Bacillales</taxon>
        <taxon>Paenibacillaceae</taxon>
        <taxon>Paenibacillus</taxon>
    </lineage>
</organism>
<dbReference type="EC" id="6.3.4.5" evidence="3 9"/>
<evidence type="ECO:0000313" key="12">
    <source>
        <dbReference type="EMBL" id="EPY07938.1"/>
    </source>
</evidence>
<keyword evidence="6 9" id="KW-0028">Amino-acid biosynthesis</keyword>
<evidence type="ECO:0000256" key="7">
    <source>
        <dbReference type="ARBA" id="ARBA00022741"/>
    </source>
</evidence>
<keyword evidence="5 9" id="KW-0436">Ligase</keyword>
<name>S9SUV1_PAEAL</name>
<dbReference type="SUPFAM" id="SSF52402">
    <property type="entry name" value="Adenine nucleotide alpha hydrolases-like"/>
    <property type="match status" value="1"/>
</dbReference>
<dbReference type="eggNOG" id="COG0137">
    <property type="taxonomic scope" value="Bacteria"/>
</dbReference>
<feature type="binding site" evidence="9">
    <location>
        <position position="206"/>
    </location>
    <ligand>
        <name>L-citrulline</name>
        <dbReference type="ChEBI" id="CHEBI:57743"/>
    </ligand>
</feature>
<feature type="binding site" evidence="9">
    <location>
        <position position="62"/>
    </location>
    <ligand>
        <name>ATP</name>
        <dbReference type="ChEBI" id="CHEBI:30616"/>
    </ligand>
</feature>
<dbReference type="PANTHER" id="PTHR11587:SF2">
    <property type="entry name" value="ARGININOSUCCINATE SYNTHASE"/>
    <property type="match status" value="1"/>
</dbReference>
<dbReference type="Pfam" id="PF00764">
    <property type="entry name" value="Arginosuc_synth"/>
    <property type="match status" value="1"/>
</dbReference>
<dbReference type="InterPro" id="IPR018223">
    <property type="entry name" value="Arginosuc_synth_CS"/>
</dbReference>
<evidence type="ECO:0000256" key="6">
    <source>
        <dbReference type="ARBA" id="ARBA00022605"/>
    </source>
</evidence>
<dbReference type="PROSITE" id="PS00564">
    <property type="entry name" value="ARGININOSUCCIN_SYN_1"/>
    <property type="match status" value="1"/>
</dbReference>
<dbReference type="InterPro" id="IPR023434">
    <property type="entry name" value="Arginosuc_synth_type_1_subfam"/>
</dbReference>
<dbReference type="FunFam" id="3.90.1260.10:FF:000007">
    <property type="entry name" value="Argininosuccinate synthase"/>
    <property type="match status" value="1"/>
</dbReference>
<dbReference type="InterPro" id="IPR048268">
    <property type="entry name" value="Arginosuc_syn_C"/>
</dbReference>
<dbReference type="GO" id="GO:0004055">
    <property type="term" value="F:argininosuccinate synthase activity"/>
    <property type="evidence" value="ECO:0007669"/>
    <property type="project" value="UniProtKB-UniRule"/>
</dbReference>
<dbReference type="InterPro" id="IPR014729">
    <property type="entry name" value="Rossmann-like_a/b/a_fold"/>
</dbReference>
<feature type="domain" description="Arginosuccinate synthase-like N-terminal" evidence="10">
    <location>
        <begin position="31"/>
        <end position="196"/>
    </location>
</feature>
<comment type="similarity">
    <text evidence="9">Belongs to the argininosuccinate synthase family. Type 1 subfamily.</text>
</comment>
<dbReference type="InterPro" id="IPR048267">
    <property type="entry name" value="Arginosuc_syn_N"/>
</dbReference>
<feature type="binding site" evidence="9">
    <location>
        <position position="149"/>
    </location>
    <ligand>
        <name>L-aspartate</name>
        <dbReference type="ChEBI" id="CHEBI:29991"/>
    </ligand>
</feature>
<feature type="domain" description="Arginosuccinate synthase C-terminal" evidence="11">
    <location>
        <begin position="205"/>
        <end position="428"/>
    </location>
</feature>
<accession>S9SUV1</accession>
<comment type="subcellular location">
    <subcellularLocation>
        <location evidence="9">Cytoplasm</location>
    </subcellularLocation>
</comment>
<gene>
    <name evidence="9" type="primary">argG</name>
    <name evidence="12" type="ORF">PAALTS15_06829</name>
</gene>
<feature type="binding site" evidence="9">
    <location>
        <position position="215"/>
    </location>
    <ligand>
        <name>L-citrulline</name>
        <dbReference type="ChEBI" id="CHEBI:57743"/>
    </ligand>
</feature>
<feature type="binding site" evidence="9">
    <location>
        <position position="149"/>
    </location>
    <ligand>
        <name>L-citrulline</name>
        <dbReference type="ChEBI" id="CHEBI:57743"/>
    </ligand>
</feature>
<feature type="binding site" evidence="9">
    <location>
        <position position="145"/>
    </location>
    <ligand>
        <name>L-aspartate</name>
        <dbReference type="ChEBI" id="CHEBI:29991"/>
    </ligand>
</feature>
<dbReference type="Pfam" id="PF20979">
    <property type="entry name" value="Arginosuc_syn_C"/>
    <property type="match status" value="1"/>
</dbReference>
<dbReference type="InterPro" id="IPR024074">
    <property type="entry name" value="AS_cat/multimer_dom_body"/>
</dbReference>
<dbReference type="NCBIfam" id="NF001770">
    <property type="entry name" value="PRK00509.1"/>
    <property type="match status" value="1"/>
</dbReference>
<keyword evidence="7 9" id="KW-0547">Nucleotide-binding</keyword>
<evidence type="ECO:0000256" key="9">
    <source>
        <dbReference type="HAMAP-Rule" id="MF_00005"/>
    </source>
</evidence>
<comment type="subunit">
    <text evidence="2 9">Homotetramer.</text>
</comment>
<comment type="pathway">
    <text evidence="1 9">Amino-acid biosynthesis; L-arginine biosynthesis; L-arginine from L-ornithine and carbamoyl phosphate: step 2/3.</text>
</comment>
<dbReference type="GO" id="GO:0006526">
    <property type="term" value="P:L-arginine biosynthetic process"/>
    <property type="evidence" value="ECO:0007669"/>
    <property type="project" value="UniProtKB-UniRule"/>
</dbReference>
<evidence type="ECO:0000256" key="8">
    <source>
        <dbReference type="ARBA" id="ARBA00022840"/>
    </source>
</evidence>
<evidence type="ECO:0000313" key="13">
    <source>
        <dbReference type="Proteomes" id="UP000015344"/>
    </source>
</evidence>
<dbReference type="GO" id="GO:0000050">
    <property type="term" value="P:urea cycle"/>
    <property type="evidence" value="ECO:0007669"/>
    <property type="project" value="TreeGrafter"/>
</dbReference>
<reference evidence="12 13" key="1">
    <citation type="submission" date="2013-05" db="EMBL/GenBank/DDBJ databases">
        <authorList>
            <person name="Strain E.A."/>
            <person name="Brown E."/>
            <person name="Allard M.W."/>
            <person name="Luo Y.L."/>
        </authorList>
    </citation>
    <scope>NUCLEOTIDE SEQUENCE [LARGE SCALE GENOMIC DNA]</scope>
    <source>
        <strain evidence="12 13">TS-15</strain>
    </source>
</reference>
<comment type="catalytic activity">
    <reaction evidence="9">
        <text>L-citrulline + L-aspartate + ATP = 2-(N(omega)-L-arginino)succinate + AMP + diphosphate + H(+)</text>
        <dbReference type="Rhea" id="RHEA:10932"/>
        <dbReference type="ChEBI" id="CHEBI:15378"/>
        <dbReference type="ChEBI" id="CHEBI:29991"/>
        <dbReference type="ChEBI" id="CHEBI:30616"/>
        <dbReference type="ChEBI" id="CHEBI:33019"/>
        <dbReference type="ChEBI" id="CHEBI:57472"/>
        <dbReference type="ChEBI" id="CHEBI:57743"/>
        <dbReference type="ChEBI" id="CHEBI:456215"/>
        <dbReference type="EC" id="6.3.4.5"/>
    </reaction>
</comment>